<comment type="similarity">
    <text evidence="1 3">Belongs to the GcvH family.</text>
</comment>
<evidence type="ECO:0000259" key="4">
    <source>
        <dbReference type="PROSITE" id="PS50968"/>
    </source>
</evidence>
<reference evidence="6" key="1">
    <citation type="journal article" date="2019" name="Int. J. Syst. Evol. Microbiol.">
        <title>The Global Catalogue of Microorganisms (GCM) 10K type strain sequencing project: providing services to taxonomists for standard genome sequencing and annotation.</title>
        <authorList>
            <consortium name="The Broad Institute Genomics Platform"/>
            <consortium name="The Broad Institute Genome Sequencing Center for Infectious Disease"/>
            <person name="Wu L."/>
            <person name="Ma J."/>
        </authorList>
    </citation>
    <scope>NUCLEOTIDE SEQUENCE [LARGE SCALE GENOMIC DNA]</scope>
    <source>
        <strain evidence="6">IBRC 10765</strain>
    </source>
</reference>
<dbReference type="HAMAP" id="MF_00272">
    <property type="entry name" value="GcvH"/>
    <property type="match status" value="1"/>
</dbReference>
<dbReference type="PANTHER" id="PTHR11715:SF3">
    <property type="entry name" value="GLYCINE CLEAVAGE SYSTEM H PROTEIN-RELATED"/>
    <property type="match status" value="1"/>
</dbReference>
<gene>
    <name evidence="3 5" type="primary">gcvH</name>
    <name evidence="5" type="ORF">ACFOOG_05970</name>
</gene>
<dbReference type="NCBIfam" id="NF002270">
    <property type="entry name" value="PRK01202.1"/>
    <property type="match status" value="1"/>
</dbReference>
<evidence type="ECO:0000313" key="5">
    <source>
        <dbReference type="EMBL" id="MFC3852377.1"/>
    </source>
</evidence>
<dbReference type="NCBIfam" id="TIGR00527">
    <property type="entry name" value="gcvH"/>
    <property type="match status" value="1"/>
</dbReference>
<comment type="caution">
    <text evidence="5">The sequence shown here is derived from an EMBL/GenBank/DDBJ whole genome shotgun (WGS) entry which is preliminary data.</text>
</comment>
<dbReference type="InterPro" id="IPR002930">
    <property type="entry name" value="GCV_H"/>
</dbReference>
<dbReference type="CDD" id="cd06848">
    <property type="entry name" value="GCS_H"/>
    <property type="match status" value="1"/>
</dbReference>
<dbReference type="SUPFAM" id="SSF51230">
    <property type="entry name" value="Single hybrid motif"/>
    <property type="match status" value="1"/>
</dbReference>
<dbReference type="PROSITE" id="PS50968">
    <property type="entry name" value="BIOTINYL_LIPOYL"/>
    <property type="match status" value="1"/>
</dbReference>
<dbReference type="RefSeq" id="WP_380694449.1">
    <property type="nucleotide sequence ID" value="NZ_JBHRYR010000002.1"/>
</dbReference>
<evidence type="ECO:0000256" key="3">
    <source>
        <dbReference type="HAMAP-Rule" id="MF_00272"/>
    </source>
</evidence>
<dbReference type="InterPro" id="IPR017453">
    <property type="entry name" value="GCV_H_sub"/>
</dbReference>
<comment type="cofactor">
    <cofactor evidence="3">
        <name>(R)-lipoate</name>
        <dbReference type="ChEBI" id="CHEBI:83088"/>
    </cofactor>
    <text evidence="3">Binds 1 lipoyl cofactor covalently.</text>
</comment>
<dbReference type="PANTHER" id="PTHR11715">
    <property type="entry name" value="GLYCINE CLEAVAGE SYSTEM H PROTEIN"/>
    <property type="match status" value="1"/>
</dbReference>
<comment type="subunit">
    <text evidence="3">The glycine cleavage system is composed of four proteins: P, T, L and H.</text>
</comment>
<keyword evidence="2 3" id="KW-0450">Lipoyl</keyword>
<dbReference type="Proteomes" id="UP001595617">
    <property type="component" value="Unassembled WGS sequence"/>
</dbReference>
<proteinExistence type="inferred from homology"/>
<dbReference type="InterPro" id="IPR011053">
    <property type="entry name" value="Single_hybrid_motif"/>
</dbReference>
<evidence type="ECO:0000256" key="2">
    <source>
        <dbReference type="ARBA" id="ARBA00022823"/>
    </source>
</evidence>
<dbReference type="InterPro" id="IPR003016">
    <property type="entry name" value="2-oxoA_DH_lipoyl-BS"/>
</dbReference>
<dbReference type="Pfam" id="PF01597">
    <property type="entry name" value="GCV_H"/>
    <property type="match status" value="1"/>
</dbReference>
<feature type="modified residue" description="N6-lipoyllysine" evidence="3">
    <location>
        <position position="64"/>
    </location>
</feature>
<evidence type="ECO:0000256" key="1">
    <source>
        <dbReference type="ARBA" id="ARBA00009249"/>
    </source>
</evidence>
<protein>
    <recommendedName>
        <fullName evidence="3">Glycine cleavage system H protein</fullName>
    </recommendedName>
</protein>
<organism evidence="5 6">
    <name type="scientific">Saccharospirillum mangrovi</name>
    <dbReference type="NCBI Taxonomy" id="2161747"/>
    <lineage>
        <taxon>Bacteria</taxon>
        <taxon>Pseudomonadati</taxon>
        <taxon>Pseudomonadota</taxon>
        <taxon>Gammaproteobacteria</taxon>
        <taxon>Oceanospirillales</taxon>
        <taxon>Saccharospirillaceae</taxon>
        <taxon>Saccharospirillum</taxon>
    </lineage>
</organism>
<feature type="domain" description="Lipoyl-binding" evidence="4">
    <location>
        <begin position="23"/>
        <end position="105"/>
    </location>
</feature>
<sequence length="128" mass="13908">MSNTPADLKYTITHEWIFTEGDVITVGITDFAQEQLGDVVFVDLPDVDSEVTAGDSIAVVESVKAASDIYSPVTGTIIAINEALQDAPELVNSDPFEDGWFFKIKVHDVSELEGFMDADSYIDQCADA</sequence>
<comment type="function">
    <text evidence="3">The glycine cleavage system catalyzes the degradation of glycine. The H protein shuttles the methylamine group of glycine from the P protein to the T protein.</text>
</comment>
<accession>A0ABV7ZYA2</accession>
<dbReference type="InterPro" id="IPR033753">
    <property type="entry name" value="GCV_H/Fam206"/>
</dbReference>
<dbReference type="EMBL" id="JBHRYR010000002">
    <property type="protein sequence ID" value="MFC3852377.1"/>
    <property type="molecule type" value="Genomic_DNA"/>
</dbReference>
<dbReference type="PROSITE" id="PS00189">
    <property type="entry name" value="LIPOYL"/>
    <property type="match status" value="1"/>
</dbReference>
<name>A0ABV7ZYA2_9GAMM</name>
<dbReference type="InterPro" id="IPR000089">
    <property type="entry name" value="Biotin_lipoyl"/>
</dbReference>
<dbReference type="Gene3D" id="2.40.50.100">
    <property type="match status" value="1"/>
</dbReference>
<evidence type="ECO:0000313" key="6">
    <source>
        <dbReference type="Proteomes" id="UP001595617"/>
    </source>
</evidence>
<keyword evidence="6" id="KW-1185">Reference proteome</keyword>